<dbReference type="Gene3D" id="3.40.50.1400">
    <property type="match status" value="1"/>
</dbReference>
<dbReference type="CDD" id="cd03416">
    <property type="entry name" value="CbiX_SirB_N"/>
    <property type="match status" value="1"/>
</dbReference>
<name>A0ABW1AYD1_9RHOO</name>
<reference evidence="4" key="1">
    <citation type="journal article" date="2019" name="Int. J. Syst. Evol. Microbiol.">
        <title>The Global Catalogue of Microorganisms (GCM) 10K type strain sequencing project: providing services to taxonomists for standard genome sequencing and annotation.</title>
        <authorList>
            <consortium name="The Broad Institute Genomics Platform"/>
            <consortium name="The Broad Institute Genome Sequencing Center for Infectious Disease"/>
            <person name="Wu L."/>
            <person name="Ma J."/>
        </authorList>
    </citation>
    <scope>NUCLEOTIDE SEQUENCE [LARGE SCALE GENOMIC DNA]</scope>
    <source>
        <strain evidence="4">SHR3</strain>
    </source>
</reference>
<dbReference type="InterPro" id="IPR050963">
    <property type="entry name" value="Sirohydro_Cobaltochel/CbiX"/>
</dbReference>
<dbReference type="InterPro" id="IPR002762">
    <property type="entry name" value="CbiX-like"/>
</dbReference>
<evidence type="ECO:0000313" key="4">
    <source>
        <dbReference type="Proteomes" id="UP001595974"/>
    </source>
</evidence>
<dbReference type="EMBL" id="JBHSOG010000108">
    <property type="protein sequence ID" value="MFC5772182.1"/>
    <property type="molecule type" value="Genomic_DNA"/>
</dbReference>
<dbReference type="RefSeq" id="WP_385962257.1">
    <property type="nucleotide sequence ID" value="NZ_JBHSOG010000108.1"/>
</dbReference>
<dbReference type="PANTHER" id="PTHR33542">
    <property type="entry name" value="SIROHYDROCHLORIN FERROCHELATASE, CHLOROPLASTIC"/>
    <property type="match status" value="1"/>
</dbReference>
<gene>
    <name evidence="3" type="ORF">ACFPTN_22600</name>
</gene>
<keyword evidence="4" id="KW-1185">Reference proteome</keyword>
<proteinExistence type="predicted"/>
<accession>A0ABW1AYD1</accession>
<dbReference type="PANTHER" id="PTHR33542:SF3">
    <property type="entry name" value="SIROHYDROCHLORIN FERROCHELATASE, CHLOROPLASTIC"/>
    <property type="match status" value="1"/>
</dbReference>
<evidence type="ECO:0000256" key="1">
    <source>
        <dbReference type="ARBA" id="ARBA00022723"/>
    </source>
</evidence>
<keyword evidence="1" id="KW-0479">Metal-binding</keyword>
<protein>
    <submittedName>
        <fullName evidence="3">Sirohydrochlorin chelatase</fullName>
    </submittedName>
</protein>
<dbReference type="SUPFAM" id="SSF53800">
    <property type="entry name" value="Chelatase"/>
    <property type="match status" value="1"/>
</dbReference>
<comment type="caution">
    <text evidence="3">The sequence shown here is derived from an EMBL/GenBank/DDBJ whole genome shotgun (WGS) entry which is preliminary data.</text>
</comment>
<dbReference type="Pfam" id="PF01903">
    <property type="entry name" value="CbiX"/>
    <property type="match status" value="1"/>
</dbReference>
<dbReference type="Proteomes" id="UP001595974">
    <property type="component" value="Unassembled WGS sequence"/>
</dbReference>
<evidence type="ECO:0000313" key="3">
    <source>
        <dbReference type="EMBL" id="MFC5772182.1"/>
    </source>
</evidence>
<keyword evidence="2" id="KW-0456">Lyase</keyword>
<sequence length="131" mass="13577">MNGQAGGTGSAVILFGHGARDPEWARPMQRIRAALQQDGGGLPVELAFLEFMTPTLPEAIARLAAEGVGRIAVVPVFLAQGGHLKRDLPALIGQAQALHPECRIVLAEAAGEADGVIAAIADYAKGCLRAM</sequence>
<evidence type="ECO:0000256" key="2">
    <source>
        <dbReference type="ARBA" id="ARBA00023239"/>
    </source>
</evidence>
<organism evidence="3 4">
    <name type="scientific">Thauera sinica</name>
    <dbReference type="NCBI Taxonomy" id="2665146"/>
    <lineage>
        <taxon>Bacteria</taxon>
        <taxon>Pseudomonadati</taxon>
        <taxon>Pseudomonadota</taxon>
        <taxon>Betaproteobacteria</taxon>
        <taxon>Rhodocyclales</taxon>
        <taxon>Zoogloeaceae</taxon>
        <taxon>Thauera</taxon>
    </lineage>
</organism>